<reference evidence="3" key="1">
    <citation type="submission" date="2022-11" db="UniProtKB">
        <authorList>
            <consortium name="WormBaseParasite"/>
        </authorList>
    </citation>
    <scope>IDENTIFICATION</scope>
</reference>
<feature type="region of interest" description="Disordered" evidence="1">
    <location>
        <begin position="70"/>
        <end position="97"/>
    </location>
</feature>
<protein>
    <submittedName>
        <fullName evidence="3">Uncharacterized protein</fullName>
    </submittedName>
</protein>
<name>A0A915JEZ0_ROMCU</name>
<accession>A0A915JEZ0</accession>
<keyword evidence="2" id="KW-1185">Reference proteome</keyword>
<evidence type="ECO:0000256" key="1">
    <source>
        <dbReference type="SAM" id="MobiDB-lite"/>
    </source>
</evidence>
<dbReference type="Proteomes" id="UP000887565">
    <property type="component" value="Unplaced"/>
</dbReference>
<feature type="compositionally biased region" description="Basic and acidic residues" evidence="1">
    <location>
        <begin position="74"/>
        <end position="87"/>
    </location>
</feature>
<evidence type="ECO:0000313" key="3">
    <source>
        <dbReference type="WBParaSite" id="nRc.2.0.1.t25090-RA"/>
    </source>
</evidence>
<evidence type="ECO:0000313" key="2">
    <source>
        <dbReference type="Proteomes" id="UP000887565"/>
    </source>
</evidence>
<organism evidence="2 3">
    <name type="scientific">Romanomermis culicivorax</name>
    <name type="common">Nematode worm</name>
    <dbReference type="NCBI Taxonomy" id="13658"/>
    <lineage>
        <taxon>Eukaryota</taxon>
        <taxon>Metazoa</taxon>
        <taxon>Ecdysozoa</taxon>
        <taxon>Nematoda</taxon>
        <taxon>Enoplea</taxon>
        <taxon>Dorylaimia</taxon>
        <taxon>Mermithida</taxon>
        <taxon>Mermithoidea</taxon>
        <taxon>Mermithidae</taxon>
        <taxon>Romanomermis</taxon>
    </lineage>
</organism>
<dbReference type="WBParaSite" id="nRc.2.0.1.t25090-RA">
    <property type="protein sequence ID" value="nRc.2.0.1.t25090-RA"/>
    <property type="gene ID" value="nRc.2.0.1.g25090"/>
</dbReference>
<dbReference type="AlphaFoldDB" id="A0A915JEZ0"/>
<proteinExistence type="predicted"/>
<sequence>MIYRPALCCAYPLLSCALLSQWPTQKIFRLMHHVHDVIELKSILPVGRNVFNESKNMINSVSVKVPNFKKMKNSRSDTPDKARENEKTINNGEGNVEENEDDMNFLVLRGALIYLNQSNLLVML</sequence>